<comment type="subcellular location">
    <subcellularLocation>
        <location evidence="1">Cell envelope</location>
    </subcellularLocation>
</comment>
<keyword evidence="3" id="KW-0732">Signal</keyword>
<evidence type="ECO:0000256" key="3">
    <source>
        <dbReference type="ARBA" id="ARBA00022729"/>
    </source>
</evidence>
<protein>
    <submittedName>
        <fullName evidence="6">ABC transporter substrate-binding protein</fullName>
    </submittedName>
</protein>
<accession>A0A0M0LJ73</accession>
<evidence type="ECO:0000313" key="7">
    <source>
        <dbReference type="Proteomes" id="UP000036867"/>
    </source>
</evidence>
<dbReference type="Proteomes" id="UP000036867">
    <property type="component" value="Unassembled WGS sequence"/>
</dbReference>
<dbReference type="GO" id="GO:0030313">
    <property type="term" value="C:cell envelope"/>
    <property type="evidence" value="ECO:0007669"/>
    <property type="project" value="UniProtKB-SubCell"/>
</dbReference>
<dbReference type="AlphaFoldDB" id="A0A0M0LJ73"/>
<dbReference type="GeneID" id="301134712"/>
<comment type="similarity">
    <text evidence="2 4">Belongs to the bacterial solute-binding protein 3 family.</text>
</comment>
<evidence type="ECO:0000256" key="2">
    <source>
        <dbReference type="ARBA" id="ARBA00010333"/>
    </source>
</evidence>
<sequence>MKKNKNALLSLFVGILVIFVLSACNSNTSSNSKGNEKTDNKVKMDLVNEGKLTFAMSGLLKPLNYKENEKLVGFDVEIGTEIAKRIGLEANPVTNPWETIIQGLKGKKYDAIIGSMTATEDRSKQVDFSDPYYTSGAQVFVAEGNNEIKAKEDLKDKTIGVMQASTYTDDAKKYTTKIKSFPSDIYALQDLPPGRVGAVITDRIVGVSAIKESGLKIKPIDDVIKTEEIAVAINKGNPELLKAINEAIASMVEDGTYEKISTKWFGVNLLEKK</sequence>
<dbReference type="STRING" id="263475.AMD00_01070"/>
<proteinExistence type="inferred from homology"/>
<dbReference type="PROSITE" id="PS51257">
    <property type="entry name" value="PROKAR_LIPOPROTEIN"/>
    <property type="match status" value="1"/>
</dbReference>
<dbReference type="OrthoDB" id="9774451at2"/>
<evidence type="ECO:0000256" key="4">
    <source>
        <dbReference type="RuleBase" id="RU003744"/>
    </source>
</evidence>
<dbReference type="CDD" id="cd13713">
    <property type="entry name" value="PBP2_Cystine_like_1"/>
    <property type="match status" value="1"/>
</dbReference>
<comment type="caution">
    <text evidence="6">The sequence shown here is derived from an EMBL/GenBank/DDBJ whole genome shotgun (WGS) entry which is preliminary data.</text>
</comment>
<evidence type="ECO:0000256" key="1">
    <source>
        <dbReference type="ARBA" id="ARBA00004196"/>
    </source>
</evidence>
<dbReference type="InterPro" id="IPR001638">
    <property type="entry name" value="Solute-binding_3/MltF_N"/>
</dbReference>
<evidence type="ECO:0000313" key="6">
    <source>
        <dbReference type="EMBL" id="KOO51130.1"/>
    </source>
</evidence>
<gene>
    <name evidence="6" type="ORF">AMD00_01070</name>
</gene>
<dbReference type="Gene3D" id="3.40.190.10">
    <property type="entry name" value="Periplasmic binding protein-like II"/>
    <property type="match status" value="2"/>
</dbReference>
<dbReference type="RefSeq" id="WP_053415253.1">
    <property type="nucleotide sequence ID" value="NZ_LILB01000001.1"/>
</dbReference>
<dbReference type="PROSITE" id="PS01039">
    <property type="entry name" value="SBP_BACTERIAL_3"/>
    <property type="match status" value="1"/>
</dbReference>
<dbReference type="EMBL" id="LILB01000001">
    <property type="protein sequence ID" value="KOO51130.1"/>
    <property type="molecule type" value="Genomic_DNA"/>
</dbReference>
<dbReference type="PANTHER" id="PTHR35936">
    <property type="entry name" value="MEMBRANE-BOUND LYTIC MUREIN TRANSGLYCOSYLASE F"/>
    <property type="match status" value="1"/>
</dbReference>
<dbReference type="Pfam" id="PF00497">
    <property type="entry name" value="SBP_bac_3"/>
    <property type="match status" value="1"/>
</dbReference>
<dbReference type="PANTHER" id="PTHR35936:SF34">
    <property type="entry name" value="ABC TRANSPORTER EXTRACELLULAR-BINDING PROTEIN YCKB-RELATED"/>
    <property type="match status" value="1"/>
</dbReference>
<reference evidence="7" key="1">
    <citation type="submission" date="2015-08" db="EMBL/GenBank/DDBJ databases">
        <title>Fjat-10028 dsm 16317.</title>
        <authorList>
            <person name="Liu B."/>
            <person name="Wang J."/>
            <person name="Zhu Y."/>
            <person name="Liu G."/>
            <person name="Chen Q."/>
            <person name="Chen Z."/>
            <person name="Lan J."/>
            <person name="Che J."/>
            <person name="Ge C."/>
            <person name="Shi H."/>
            <person name="Pan Z."/>
            <person name="Liu X."/>
        </authorList>
    </citation>
    <scope>NUCLEOTIDE SEQUENCE [LARGE SCALE GENOMIC DNA]</scope>
    <source>
        <strain evidence="7">DSM 16317</strain>
    </source>
</reference>
<feature type="domain" description="Solute-binding protein family 3/N-terminal" evidence="5">
    <location>
        <begin position="51"/>
        <end position="268"/>
    </location>
</feature>
<dbReference type="SUPFAM" id="SSF53850">
    <property type="entry name" value="Periplasmic binding protein-like II"/>
    <property type="match status" value="1"/>
</dbReference>
<organism evidence="6 7">
    <name type="scientific">Viridibacillus arvi</name>
    <dbReference type="NCBI Taxonomy" id="263475"/>
    <lineage>
        <taxon>Bacteria</taxon>
        <taxon>Bacillati</taxon>
        <taxon>Bacillota</taxon>
        <taxon>Bacilli</taxon>
        <taxon>Bacillales</taxon>
        <taxon>Caryophanaceae</taxon>
        <taxon>Viridibacillus</taxon>
    </lineage>
</organism>
<keyword evidence="7" id="KW-1185">Reference proteome</keyword>
<dbReference type="InterPro" id="IPR018313">
    <property type="entry name" value="SBP_3_CS"/>
</dbReference>
<dbReference type="PATRIC" id="fig|263475.3.peg.525"/>
<evidence type="ECO:0000259" key="5">
    <source>
        <dbReference type="SMART" id="SM00062"/>
    </source>
</evidence>
<name>A0A0M0LJ73_9BACL</name>
<dbReference type="SMART" id="SM00062">
    <property type="entry name" value="PBPb"/>
    <property type="match status" value="1"/>
</dbReference>